<sequence length="597" mass="67676">MSHTSQKTAPIVHRVLYIPELLDMVFNYLEPFSNAVNARVCKRWSEVALDTLWREVDDMHRLCTLLAPLYVGDDSEYKFARILETADWKRFERYSRRVRRLSYRPELQCKPQLSQSVFDDIARTRTTLSVLPNMHSLEWEGPITLAVMFMHPGVRRFAICLPLILDLTAITPGTDNIEAVPSPDSPILKTFLAEVQDRMPNLHHLDVRMNFALRRIEGEMVKLITGLPRLKKITMPRFCVTTNVMNALSKLDSLSCIEFQYSSEQGSGDPEDIHEFRPTLEEGVLLSLWDLSLTICYEDANRFLSASFAPTNIKMLFLDSHLFESPENIHELLVTISQKCQLLESLALITLVHPTLPPDAQAELSESITFQTLKPLLNCPNLNSFELVHDNPILITQAEVEVLAEAWPNLETLILNNEPVFINCSTLTLEALIPFAKHCPRLRHLGLFINASTLGHEYCSTPTSSVSPSKRARVGYDGPAFKSLKKLSMGVSPISDEKGVALFLSTLCPVDCRVEAGVTWDEKAPVGFHLARAIEVRCGRWMHVEELLPGMVELRLQERERTRELERENEDLKIRNSVLLDRLGMGHHAGDDTCITA</sequence>
<dbReference type="SUPFAM" id="SSF52047">
    <property type="entry name" value="RNI-like"/>
    <property type="match status" value="1"/>
</dbReference>
<feature type="domain" description="F-box" evidence="2">
    <location>
        <begin position="19"/>
        <end position="57"/>
    </location>
</feature>
<dbReference type="Pfam" id="PF12937">
    <property type="entry name" value="F-box-like"/>
    <property type="match status" value="1"/>
</dbReference>
<organism evidence="3 4">
    <name type="scientific">Amanita thiersii Skay4041</name>
    <dbReference type="NCBI Taxonomy" id="703135"/>
    <lineage>
        <taxon>Eukaryota</taxon>
        <taxon>Fungi</taxon>
        <taxon>Dikarya</taxon>
        <taxon>Basidiomycota</taxon>
        <taxon>Agaricomycotina</taxon>
        <taxon>Agaricomycetes</taxon>
        <taxon>Agaricomycetidae</taxon>
        <taxon>Agaricales</taxon>
        <taxon>Pluteineae</taxon>
        <taxon>Amanitaceae</taxon>
        <taxon>Amanita</taxon>
    </lineage>
</organism>
<accession>A0A2A9NGZ6</accession>
<proteinExistence type="predicted"/>
<evidence type="ECO:0000256" key="1">
    <source>
        <dbReference type="SAM" id="Coils"/>
    </source>
</evidence>
<dbReference type="EMBL" id="KZ302106">
    <property type="protein sequence ID" value="PFH47527.1"/>
    <property type="molecule type" value="Genomic_DNA"/>
</dbReference>
<dbReference type="InterPro" id="IPR036047">
    <property type="entry name" value="F-box-like_dom_sf"/>
</dbReference>
<protein>
    <recommendedName>
        <fullName evidence="2">F-box domain-containing protein</fullName>
    </recommendedName>
</protein>
<dbReference type="InterPro" id="IPR032675">
    <property type="entry name" value="LRR_dom_sf"/>
</dbReference>
<keyword evidence="4" id="KW-1185">Reference proteome</keyword>
<keyword evidence="1" id="KW-0175">Coiled coil</keyword>
<dbReference type="PANTHER" id="PTHR38926:SF5">
    <property type="entry name" value="F-BOX AND LEUCINE-RICH REPEAT PROTEIN 6"/>
    <property type="match status" value="1"/>
</dbReference>
<evidence type="ECO:0000259" key="2">
    <source>
        <dbReference type="Pfam" id="PF12937"/>
    </source>
</evidence>
<dbReference type="Gene3D" id="3.80.10.10">
    <property type="entry name" value="Ribonuclease Inhibitor"/>
    <property type="match status" value="1"/>
</dbReference>
<reference evidence="3 4" key="1">
    <citation type="submission" date="2014-02" db="EMBL/GenBank/DDBJ databases">
        <title>Transposable element dynamics among asymbiotic and ectomycorrhizal Amanita fungi.</title>
        <authorList>
            <consortium name="DOE Joint Genome Institute"/>
            <person name="Hess J."/>
            <person name="Skrede I."/>
            <person name="Wolfe B."/>
            <person name="LaButti K."/>
            <person name="Ohm R.A."/>
            <person name="Grigoriev I.V."/>
            <person name="Pringle A."/>
        </authorList>
    </citation>
    <scope>NUCLEOTIDE SEQUENCE [LARGE SCALE GENOMIC DNA]</scope>
    <source>
        <strain evidence="3 4">SKay4041</strain>
    </source>
</reference>
<evidence type="ECO:0000313" key="3">
    <source>
        <dbReference type="EMBL" id="PFH47527.1"/>
    </source>
</evidence>
<dbReference type="STRING" id="703135.A0A2A9NGZ6"/>
<dbReference type="OrthoDB" id="2447803at2759"/>
<dbReference type="InterPro" id="IPR001810">
    <property type="entry name" value="F-box_dom"/>
</dbReference>
<dbReference type="AlphaFoldDB" id="A0A2A9NGZ6"/>
<evidence type="ECO:0000313" key="4">
    <source>
        <dbReference type="Proteomes" id="UP000242287"/>
    </source>
</evidence>
<dbReference type="SUPFAM" id="SSF81383">
    <property type="entry name" value="F-box domain"/>
    <property type="match status" value="1"/>
</dbReference>
<dbReference type="Gene3D" id="1.20.1280.50">
    <property type="match status" value="1"/>
</dbReference>
<dbReference type="PANTHER" id="PTHR38926">
    <property type="entry name" value="F-BOX DOMAIN CONTAINING PROTEIN, EXPRESSED"/>
    <property type="match status" value="1"/>
</dbReference>
<gene>
    <name evidence="3" type="ORF">AMATHDRAFT_67573</name>
</gene>
<dbReference type="Proteomes" id="UP000242287">
    <property type="component" value="Unassembled WGS sequence"/>
</dbReference>
<name>A0A2A9NGZ6_9AGAR</name>
<feature type="coiled-coil region" evidence="1">
    <location>
        <begin position="555"/>
        <end position="582"/>
    </location>
</feature>